<dbReference type="AlphaFoldDB" id="A4S3X7"/>
<dbReference type="InterPro" id="IPR037386">
    <property type="entry name" value="CCDC40"/>
</dbReference>
<reference evidence="2 3" key="1">
    <citation type="journal article" date="2007" name="Proc. Natl. Acad. Sci. U.S.A.">
        <title>The tiny eukaryote Ostreococcus provides genomic insights into the paradox of plankton speciation.</title>
        <authorList>
            <person name="Palenik B."/>
            <person name="Grimwood J."/>
            <person name="Aerts A."/>
            <person name="Rouze P."/>
            <person name="Salamov A."/>
            <person name="Putnam N."/>
            <person name="Dupont C."/>
            <person name="Jorgensen R."/>
            <person name="Derelle E."/>
            <person name="Rombauts S."/>
            <person name="Zhou K."/>
            <person name="Otillar R."/>
            <person name="Merchant S.S."/>
            <person name="Podell S."/>
            <person name="Gaasterland T."/>
            <person name="Napoli C."/>
            <person name="Gendler K."/>
            <person name="Manuell A."/>
            <person name="Tai V."/>
            <person name="Vallon O."/>
            <person name="Piganeau G."/>
            <person name="Jancek S."/>
            <person name="Heijde M."/>
            <person name="Jabbari K."/>
            <person name="Bowler C."/>
            <person name="Lohr M."/>
            <person name="Robbens S."/>
            <person name="Werner G."/>
            <person name="Dubchak I."/>
            <person name="Pazour G.J."/>
            <person name="Ren Q."/>
            <person name="Paulsen I."/>
            <person name="Delwiche C."/>
            <person name="Schmutz J."/>
            <person name="Rokhsar D."/>
            <person name="Van de Peer Y."/>
            <person name="Moreau H."/>
            <person name="Grigoriev I.V."/>
        </authorList>
    </citation>
    <scope>NUCLEOTIDE SEQUENCE [LARGE SCALE GENOMIC DNA]</scope>
    <source>
        <strain evidence="2 3">CCE9901</strain>
    </source>
</reference>
<dbReference type="GeneID" id="5004037"/>
<dbReference type="PANTHER" id="PTHR16275">
    <property type="entry name" value="COILED-COIL DOMAIN-CONTAINING PROTEIN 40"/>
    <property type="match status" value="1"/>
</dbReference>
<dbReference type="eggNOG" id="ENOG502SV47">
    <property type="taxonomic scope" value="Eukaryota"/>
</dbReference>
<dbReference type="Proteomes" id="UP000001568">
    <property type="component" value="Chromosome 10"/>
</dbReference>
<dbReference type="OrthoDB" id="188741at2759"/>
<dbReference type="GO" id="GO:0035082">
    <property type="term" value="P:axoneme assembly"/>
    <property type="evidence" value="ECO:0007669"/>
    <property type="project" value="InterPro"/>
</dbReference>
<evidence type="ECO:0000313" key="2">
    <source>
        <dbReference type="EMBL" id="ABO98463.1"/>
    </source>
</evidence>
<gene>
    <name evidence="2" type="ORF">OSTLU_17117</name>
</gene>
<dbReference type="PANTHER" id="PTHR16275:SF8">
    <property type="entry name" value="COILED-COIL DOMAIN-CONTAINING PROTEIN 40"/>
    <property type="match status" value="1"/>
</dbReference>
<name>A4S3X7_OSTLU</name>
<accession>A4S3X7</accession>
<dbReference type="EMBL" id="CP000590">
    <property type="protein sequence ID" value="ABO98463.1"/>
    <property type="molecule type" value="Genomic_DNA"/>
</dbReference>
<feature type="coiled-coil region" evidence="1">
    <location>
        <begin position="520"/>
        <end position="554"/>
    </location>
</feature>
<feature type="coiled-coil region" evidence="1">
    <location>
        <begin position="5"/>
        <end position="39"/>
    </location>
</feature>
<dbReference type="HOGENOM" id="CLU_329110_0_0_1"/>
<keyword evidence="1" id="KW-0175">Coiled coil</keyword>
<evidence type="ECO:0000256" key="1">
    <source>
        <dbReference type="SAM" id="Coils"/>
    </source>
</evidence>
<sequence>MARVRAAQTSLRAQLEARLHELNEKSVDADRALRAAKREREDVGVELYALQGELARSRAEWVSTDETRRRCREARETAERDTEAFERDAEGAARALEEARGRAMKRRVELEDLALATREDGAVARDREGVTAVIQRIASVTSDMVDTAERERLNREIRIKYVKECVERARAAALENVKAAEDAERDAAAIQAQIETCDYAISSINTSMDASCKRWKFVLQQVGKEDEMLERSRTEVRELEESCRLLDAERDGVKEGLVDAYATQSTHVEVLSRLDKDIEVADALIVSLRAAIDDKKSQSDAVQLGARNHDEIARGEERRANEIDVEIERVDQSYVVHTHALFELQERALLHVAEKMTTNKLAQKLMQSTREFRERARVARNESTVVKHKVAKTKIEMLRSSGEESTIRERLADVEKNVAERRVAIDACEREIARNVEAIENNTSKMDALNKTLEKLRDVSPEHVGPLEAQIAHLRNEIKSNEQNCRRLREIWLRAQKVIVSHEERCRDAIEQFDRHVQDNNVLTKKRDRHERNSRRYAEECESMNKTIERQRRKLCAIDEKIAQTESSARENAIRSLEVENARAGEIDALSGENLKLRVEISNREEAVRTAHLDADRINRAIADLERRIEFERHAQIMLDPTKGNSEVASAKQENAKLAVVLHKLESTRSNIAAKVESCVKRREIIVAKGDVIQSKIDADGEEAREAEMVATAKRARSDVRRRLAEAQKATADLKPKLDALEKEYLETQDAHGKIAAIMSDLSDRRDYLRVDATTRLNEKYERALLGTSSLQKMAQRFEKLGKGGEGTDENVERSNDERERYAHLISRLESKRDNLSAAIRYEINQHPHLTQSLRRAQAYLSVC</sequence>
<dbReference type="GO" id="GO:0005737">
    <property type="term" value="C:cytoplasm"/>
    <property type="evidence" value="ECO:0007669"/>
    <property type="project" value="TreeGrafter"/>
</dbReference>
<dbReference type="KEGG" id="olu:OSTLU_17117"/>
<evidence type="ECO:0000313" key="3">
    <source>
        <dbReference type="Proteomes" id="UP000001568"/>
    </source>
</evidence>
<protein>
    <submittedName>
        <fullName evidence="2">Uncharacterized protein</fullName>
    </submittedName>
</protein>
<feature type="coiled-coil region" evidence="1">
    <location>
        <begin position="608"/>
        <end position="635"/>
    </location>
</feature>
<feature type="coiled-coil region" evidence="1">
    <location>
        <begin position="411"/>
        <end position="491"/>
    </location>
</feature>
<dbReference type="RefSeq" id="XP_001420170.1">
    <property type="nucleotide sequence ID" value="XM_001420133.1"/>
</dbReference>
<keyword evidence="3" id="KW-1185">Reference proteome</keyword>
<dbReference type="Gramene" id="ABO98463">
    <property type="protein sequence ID" value="ABO98463"/>
    <property type="gene ID" value="OSTLU_17117"/>
</dbReference>
<dbReference type="OMA" id="HTHELHD"/>
<proteinExistence type="predicted"/>
<organism evidence="2 3">
    <name type="scientific">Ostreococcus lucimarinus (strain CCE9901)</name>
    <dbReference type="NCBI Taxonomy" id="436017"/>
    <lineage>
        <taxon>Eukaryota</taxon>
        <taxon>Viridiplantae</taxon>
        <taxon>Chlorophyta</taxon>
        <taxon>Mamiellophyceae</taxon>
        <taxon>Mamiellales</taxon>
        <taxon>Bathycoccaceae</taxon>
        <taxon>Ostreococcus</taxon>
    </lineage>
</organism>